<evidence type="ECO:0000256" key="8">
    <source>
        <dbReference type="ARBA" id="ARBA00023125"/>
    </source>
</evidence>
<evidence type="ECO:0000256" key="13">
    <source>
        <dbReference type="SAM" id="MobiDB-lite"/>
    </source>
</evidence>
<dbReference type="PANTHER" id="PTHR16243">
    <property type="entry name" value="BTG3-ASSOCIATED NUCLEAR PROTEIN BANP"/>
    <property type="match status" value="1"/>
</dbReference>
<keyword evidence="16" id="KW-1185">Reference proteome</keyword>
<comment type="subcellular location">
    <subcellularLocation>
        <location evidence="1">Nucleus</location>
    </subcellularLocation>
</comment>
<evidence type="ECO:0000256" key="11">
    <source>
        <dbReference type="ARBA" id="ARBA00023306"/>
    </source>
</evidence>
<gene>
    <name evidence="15" type="ORF">HPB51_023886</name>
</gene>
<evidence type="ECO:0000259" key="14">
    <source>
        <dbReference type="PROSITE" id="PS51457"/>
    </source>
</evidence>
<keyword evidence="11" id="KW-0131">Cell cycle</keyword>
<reference evidence="15" key="1">
    <citation type="journal article" date="2020" name="Cell">
        <title>Large-Scale Comparative Analyses of Tick Genomes Elucidate Their Genetic Diversity and Vector Capacities.</title>
        <authorList>
            <consortium name="Tick Genome and Microbiome Consortium (TIGMIC)"/>
            <person name="Jia N."/>
            <person name="Wang J."/>
            <person name="Shi W."/>
            <person name="Du L."/>
            <person name="Sun Y."/>
            <person name="Zhan W."/>
            <person name="Jiang J.F."/>
            <person name="Wang Q."/>
            <person name="Zhang B."/>
            <person name="Ji P."/>
            <person name="Bell-Sakyi L."/>
            <person name="Cui X.M."/>
            <person name="Yuan T.T."/>
            <person name="Jiang B.G."/>
            <person name="Yang W.F."/>
            <person name="Lam T.T."/>
            <person name="Chang Q.C."/>
            <person name="Ding S.J."/>
            <person name="Wang X.J."/>
            <person name="Zhu J.G."/>
            <person name="Ruan X.D."/>
            <person name="Zhao L."/>
            <person name="Wei J.T."/>
            <person name="Ye R.Z."/>
            <person name="Que T.C."/>
            <person name="Du C.H."/>
            <person name="Zhou Y.H."/>
            <person name="Cheng J.X."/>
            <person name="Dai P.F."/>
            <person name="Guo W.B."/>
            <person name="Han X.H."/>
            <person name="Huang E.J."/>
            <person name="Li L.F."/>
            <person name="Wei W."/>
            <person name="Gao Y.C."/>
            <person name="Liu J.Z."/>
            <person name="Shao H.Z."/>
            <person name="Wang X."/>
            <person name="Wang C.C."/>
            <person name="Yang T.C."/>
            <person name="Huo Q.B."/>
            <person name="Li W."/>
            <person name="Chen H.Y."/>
            <person name="Chen S.E."/>
            <person name="Zhou L.G."/>
            <person name="Ni X.B."/>
            <person name="Tian J.H."/>
            <person name="Sheng Y."/>
            <person name="Liu T."/>
            <person name="Pan Y.S."/>
            <person name="Xia L.Y."/>
            <person name="Li J."/>
            <person name="Zhao F."/>
            <person name="Cao W.C."/>
        </authorList>
    </citation>
    <scope>NUCLEOTIDE SEQUENCE</scope>
    <source>
        <strain evidence="15">Rmic-2018</strain>
    </source>
</reference>
<evidence type="ECO:0000256" key="10">
    <source>
        <dbReference type="ARBA" id="ARBA00023242"/>
    </source>
</evidence>
<dbReference type="Proteomes" id="UP000821866">
    <property type="component" value="Chromosome 8"/>
</dbReference>
<dbReference type="GO" id="GO:0005634">
    <property type="term" value="C:nucleus"/>
    <property type="evidence" value="ECO:0007669"/>
    <property type="project" value="UniProtKB-SubCell"/>
</dbReference>
<keyword evidence="4" id="KW-0678">Repressor</keyword>
<evidence type="ECO:0000256" key="9">
    <source>
        <dbReference type="ARBA" id="ARBA00023163"/>
    </source>
</evidence>
<keyword evidence="6" id="KW-0805">Transcription regulation</keyword>
<reference evidence="15" key="2">
    <citation type="submission" date="2021-09" db="EMBL/GenBank/DDBJ databases">
        <authorList>
            <person name="Jia N."/>
            <person name="Wang J."/>
            <person name="Shi W."/>
            <person name="Du L."/>
            <person name="Sun Y."/>
            <person name="Zhan W."/>
            <person name="Jiang J."/>
            <person name="Wang Q."/>
            <person name="Zhang B."/>
            <person name="Ji P."/>
            <person name="Sakyi L.B."/>
            <person name="Cui X."/>
            <person name="Yuan T."/>
            <person name="Jiang B."/>
            <person name="Yang W."/>
            <person name="Lam T.T.-Y."/>
            <person name="Chang Q."/>
            <person name="Ding S."/>
            <person name="Wang X."/>
            <person name="Zhu J."/>
            <person name="Ruan X."/>
            <person name="Zhao L."/>
            <person name="Wei J."/>
            <person name="Que T."/>
            <person name="Du C."/>
            <person name="Cheng J."/>
            <person name="Dai P."/>
            <person name="Han X."/>
            <person name="Huang E."/>
            <person name="Gao Y."/>
            <person name="Liu J."/>
            <person name="Shao H."/>
            <person name="Ye R."/>
            <person name="Li L."/>
            <person name="Wei W."/>
            <person name="Wang X."/>
            <person name="Wang C."/>
            <person name="Huo Q."/>
            <person name="Li W."/>
            <person name="Guo W."/>
            <person name="Chen H."/>
            <person name="Chen S."/>
            <person name="Zhou L."/>
            <person name="Zhou L."/>
            <person name="Ni X."/>
            <person name="Tian J."/>
            <person name="Zhou Y."/>
            <person name="Sheng Y."/>
            <person name="Liu T."/>
            <person name="Pan Y."/>
            <person name="Xia L."/>
            <person name="Li J."/>
            <person name="Zhao F."/>
            <person name="Cao W."/>
        </authorList>
    </citation>
    <scope>NUCLEOTIDE SEQUENCE</scope>
    <source>
        <strain evidence="15">Rmic-2018</strain>
        <tissue evidence="15">Larvae</tissue>
    </source>
</reference>
<evidence type="ECO:0000256" key="7">
    <source>
        <dbReference type="ARBA" id="ARBA00023054"/>
    </source>
</evidence>
<dbReference type="InterPro" id="IPR042343">
    <property type="entry name" value="BANP"/>
</dbReference>
<keyword evidence="5" id="KW-0156">Chromatin regulator</keyword>
<keyword evidence="8" id="KW-0238">DNA-binding</keyword>
<evidence type="ECO:0000256" key="6">
    <source>
        <dbReference type="ARBA" id="ARBA00023015"/>
    </source>
</evidence>
<dbReference type="InterPro" id="IPR018379">
    <property type="entry name" value="BEN_domain"/>
</dbReference>
<comment type="caution">
    <text evidence="15">The sequence shown here is derived from an EMBL/GenBank/DDBJ whole genome shotgun (WGS) entry which is preliminary data.</text>
</comment>
<protein>
    <recommendedName>
        <fullName evidence="3">Protein BANP</fullName>
    </recommendedName>
</protein>
<evidence type="ECO:0000256" key="3">
    <source>
        <dbReference type="ARBA" id="ARBA00015794"/>
    </source>
</evidence>
<dbReference type="Gene3D" id="1.10.10.2590">
    <property type="entry name" value="BEN domain"/>
    <property type="match status" value="1"/>
</dbReference>
<dbReference type="GO" id="GO:0034504">
    <property type="term" value="P:protein localization to nucleus"/>
    <property type="evidence" value="ECO:0007669"/>
    <property type="project" value="TreeGrafter"/>
</dbReference>
<feature type="region of interest" description="Disordered" evidence="13">
    <location>
        <begin position="279"/>
        <end position="302"/>
    </location>
</feature>
<dbReference type="PANTHER" id="PTHR16243:SF2">
    <property type="entry name" value="PROTEIN BANP"/>
    <property type="match status" value="1"/>
</dbReference>
<dbReference type="GO" id="GO:0042177">
    <property type="term" value="P:negative regulation of protein catabolic process"/>
    <property type="evidence" value="ECO:0007669"/>
    <property type="project" value="TreeGrafter"/>
</dbReference>
<proteinExistence type="inferred from homology"/>
<evidence type="ECO:0000256" key="1">
    <source>
        <dbReference type="ARBA" id="ARBA00004123"/>
    </source>
</evidence>
<evidence type="ECO:0000313" key="15">
    <source>
        <dbReference type="EMBL" id="KAH8020011.1"/>
    </source>
</evidence>
<dbReference type="EMBL" id="JABSTU010000010">
    <property type="protein sequence ID" value="KAH8020011.1"/>
    <property type="molecule type" value="Genomic_DNA"/>
</dbReference>
<comment type="similarity">
    <text evidence="2">Belongs to the BANP/SMAR1 family.</text>
</comment>
<dbReference type="PROSITE" id="PS51457">
    <property type="entry name" value="BEN"/>
    <property type="match status" value="1"/>
</dbReference>
<sequence>MEQGLGKEASGFSATGNMKHPNSADSSLNDEDIEGVNGLKRMRLGEMDQPYSAKALLQSFKESIFAKLEILEVRVDALRDQCQTLEDKLEVLSTAVKEHVSTASSGVGRYVRLSSSGAQYLFAVGSSAIVSLDEEPVAAFAAGSSVTLITLNTEADYPQGSWLGDEKNPEMRVRCPINPTTLFHINNTCTTPEKMALTLLDHIFDRETQARSNISGSGKHKKQQLDPLMIYGIRCHLTHLFDVTNADWDRIKLNIDSKCRTAFRRKKKGLPLNPKILGSTAADSSSAQKFGVPQNEPDVSEDSMNSIELVPQTSEFCTFSLQTIEDGNEEEAELAAAAAVSEGQVYHGQARFASYAQDILFQKNNVLCRNGRKWAASRSFGVPETCVWDWRKQKQKIVDSKASRKGFSGLQQGRFLQTEELLGEYVVEQRAAQRPMMTELLQVRAMQLPLE</sequence>
<feature type="domain" description="BEN" evidence="14">
    <location>
        <begin position="170"/>
        <end position="266"/>
    </location>
</feature>
<accession>A0A9J6DDF1</accession>
<feature type="coiled-coil region" evidence="12">
    <location>
        <begin position="61"/>
        <end position="95"/>
    </location>
</feature>
<dbReference type="SMART" id="SM01025">
    <property type="entry name" value="BEN"/>
    <property type="match status" value="1"/>
</dbReference>
<dbReference type="VEuPathDB" id="VectorBase:LOC119176357"/>
<dbReference type="GO" id="GO:0003677">
    <property type="term" value="F:DNA binding"/>
    <property type="evidence" value="ECO:0007669"/>
    <property type="project" value="UniProtKB-KW"/>
</dbReference>
<evidence type="ECO:0000256" key="4">
    <source>
        <dbReference type="ARBA" id="ARBA00022491"/>
    </source>
</evidence>
<evidence type="ECO:0000313" key="16">
    <source>
        <dbReference type="Proteomes" id="UP000821866"/>
    </source>
</evidence>
<dbReference type="GO" id="GO:0006325">
    <property type="term" value="P:chromatin organization"/>
    <property type="evidence" value="ECO:0007669"/>
    <property type="project" value="UniProtKB-KW"/>
</dbReference>
<keyword evidence="9" id="KW-0804">Transcription</keyword>
<evidence type="ECO:0000256" key="5">
    <source>
        <dbReference type="ARBA" id="ARBA00022853"/>
    </source>
</evidence>
<dbReference type="Pfam" id="PF10523">
    <property type="entry name" value="BEN"/>
    <property type="match status" value="1"/>
</dbReference>
<dbReference type="AlphaFoldDB" id="A0A9J6DDF1"/>
<feature type="region of interest" description="Disordered" evidence="13">
    <location>
        <begin position="1"/>
        <end position="32"/>
    </location>
</feature>
<name>A0A9J6DDF1_RHIMP</name>
<keyword evidence="7 12" id="KW-0175">Coiled coil</keyword>
<evidence type="ECO:0000256" key="12">
    <source>
        <dbReference type="SAM" id="Coils"/>
    </source>
</evidence>
<organism evidence="15 16">
    <name type="scientific">Rhipicephalus microplus</name>
    <name type="common">Cattle tick</name>
    <name type="synonym">Boophilus microplus</name>
    <dbReference type="NCBI Taxonomy" id="6941"/>
    <lineage>
        <taxon>Eukaryota</taxon>
        <taxon>Metazoa</taxon>
        <taxon>Ecdysozoa</taxon>
        <taxon>Arthropoda</taxon>
        <taxon>Chelicerata</taxon>
        <taxon>Arachnida</taxon>
        <taxon>Acari</taxon>
        <taxon>Parasitiformes</taxon>
        <taxon>Ixodida</taxon>
        <taxon>Ixodoidea</taxon>
        <taxon>Ixodidae</taxon>
        <taxon>Rhipicephalinae</taxon>
        <taxon>Rhipicephalus</taxon>
        <taxon>Boophilus</taxon>
    </lineage>
</organism>
<evidence type="ECO:0000256" key="2">
    <source>
        <dbReference type="ARBA" id="ARBA00009735"/>
    </source>
</evidence>
<keyword evidence="10" id="KW-0539">Nucleus</keyword>